<dbReference type="EMBL" id="BFBY01000014">
    <property type="protein sequence ID" value="GBG05444.1"/>
    <property type="molecule type" value="Genomic_DNA"/>
</dbReference>
<dbReference type="InterPro" id="IPR036259">
    <property type="entry name" value="MFS_trans_sf"/>
</dbReference>
<feature type="transmembrane region" description="Helical" evidence="1">
    <location>
        <begin position="174"/>
        <end position="193"/>
    </location>
</feature>
<organism evidence="2 3">
    <name type="scientific">Lactobacillus rodentium</name>
    <dbReference type="NCBI Taxonomy" id="947835"/>
    <lineage>
        <taxon>Bacteria</taxon>
        <taxon>Bacillati</taxon>
        <taxon>Bacillota</taxon>
        <taxon>Bacilli</taxon>
        <taxon>Lactobacillales</taxon>
        <taxon>Lactobacillaceae</taxon>
        <taxon>Lactobacillus</taxon>
    </lineage>
</organism>
<accession>A0A2Z6T7I1</accession>
<name>A0A2Z6T7I1_9LACO</name>
<dbReference type="SUPFAM" id="SSF103473">
    <property type="entry name" value="MFS general substrate transporter"/>
    <property type="match status" value="1"/>
</dbReference>
<evidence type="ECO:0000313" key="3">
    <source>
        <dbReference type="Proteomes" id="UP000257317"/>
    </source>
</evidence>
<dbReference type="Proteomes" id="UP000257317">
    <property type="component" value="Unassembled WGS sequence"/>
</dbReference>
<gene>
    <name evidence="2" type="ORF">LrDSM24759_13580</name>
</gene>
<keyword evidence="1" id="KW-1133">Transmembrane helix</keyword>
<feature type="transmembrane region" description="Helical" evidence="1">
    <location>
        <begin position="92"/>
        <end position="108"/>
    </location>
</feature>
<keyword evidence="1" id="KW-0472">Membrane</keyword>
<feature type="transmembrane region" description="Helical" evidence="1">
    <location>
        <begin position="64"/>
        <end position="86"/>
    </location>
</feature>
<evidence type="ECO:0000256" key="1">
    <source>
        <dbReference type="SAM" id="Phobius"/>
    </source>
</evidence>
<feature type="transmembrane region" description="Helical" evidence="1">
    <location>
        <begin position="297"/>
        <end position="319"/>
    </location>
</feature>
<sequence length="328" mass="37092">MKCPNCGQKVKVDAERCPYCNFDLEKFNTAYFTKHNDINHQENHDASKQPVFLPKKQNPTIAAMINWIQVNAIIVFLTGIGLLILMSFSRPLAWLTFFALMIWLFIICQRHPKTEQYTADRRLAEKVNQVGSNVANSVEERQERIKNKRSEYGKKPLVHDIQPSKRNKLSLMQLGIMLMACISLFVIFFGPFASTSLNSVPSSSITKVLVNIAGLGGEYSLIGYGLLLLFLAVPIAIIVLTIKNKNHSKRLVFFLSLVETIFLVLVAFELIFRNVGSSLGILNSHATGYLKQIMDNIISFGISTYMLLISSILTTWLSWRSLKNKKVN</sequence>
<keyword evidence="1" id="KW-0812">Transmembrane</keyword>
<protein>
    <submittedName>
        <fullName evidence="2">Membrane protein</fullName>
    </submittedName>
</protein>
<dbReference type="RefSeq" id="WP_117118773.1">
    <property type="nucleotide sequence ID" value="NZ_BFBY01000014.1"/>
</dbReference>
<feature type="transmembrane region" description="Helical" evidence="1">
    <location>
        <begin position="221"/>
        <end position="240"/>
    </location>
</feature>
<evidence type="ECO:0000313" key="2">
    <source>
        <dbReference type="EMBL" id="GBG05444.1"/>
    </source>
</evidence>
<proteinExistence type="predicted"/>
<dbReference type="OrthoDB" id="2319231at2"/>
<reference evidence="3" key="1">
    <citation type="submission" date="2018-03" db="EMBL/GenBank/DDBJ databases">
        <title>New taxa in the Lactobacillus gasseri group.</title>
        <authorList>
            <person name="Tanizawa Y."/>
            <person name="Tohno M."/>
            <person name="Endo A."/>
            <person name="Arita M."/>
        </authorList>
    </citation>
    <scope>NUCLEOTIDE SEQUENCE [LARGE SCALE GENOMIC DNA]</scope>
    <source>
        <strain evidence="3">DSM 24759</strain>
    </source>
</reference>
<comment type="caution">
    <text evidence="2">The sequence shown here is derived from an EMBL/GenBank/DDBJ whole genome shotgun (WGS) entry which is preliminary data.</text>
</comment>
<keyword evidence="3" id="KW-1185">Reference proteome</keyword>
<feature type="transmembrane region" description="Helical" evidence="1">
    <location>
        <begin position="252"/>
        <end position="272"/>
    </location>
</feature>
<dbReference type="AlphaFoldDB" id="A0A2Z6T7I1"/>